<keyword evidence="2" id="KW-1185">Reference proteome</keyword>
<accession>A0A1I2NIN8</accession>
<name>A0A1I2NIN8_9BACT</name>
<proteinExistence type="predicted"/>
<gene>
    <name evidence="1" type="ORF">SAMN05421739_101753</name>
</gene>
<reference evidence="2" key="1">
    <citation type="submission" date="2016-10" db="EMBL/GenBank/DDBJ databases">
        <authorList>
            <person name="Varghese N."/>
            <person name="Submissions S."/>
        </authorList>
    </citation>
    <scope>NUCLEOTIDE SEQUENCE [LARGE SCALE GENOMIC DNA]</scope>
    <source>
        <strain evidence="2">LP51</strain>
    </source>
</reference>
<evidence type="ECO:0000313" key="1">
    <source>
        <dbReference type="EMBL" id="SFG03845.1"/>
    </source>
</evidence>
<protein>
    <submittedName>
        <fullName evidence="1">Uncharacterized protein</fullName>
    </submittedName>
</protein>
<dbReference type="OrthoDB" id="853338at2"/>
<dbReference type="Proteomes" id="UP000198724">
    <property type="component" value="Unassembled WGS sequence"/>
</dbReference>
<dbReference type="RefSeq" id="WP_092099123.1">
    <property type="nucleotide sequence ID" value="NZ_FOOT01000001.1"/>
</dbReference>
<dbReference type="AlphaFoldDB" id="A0A1I2NIN8"/>
<evidence type="ECO:0000313" key="2">
    <source>
        <dbReference type="Proteomes" id="UP000198724"/>
    </source>
</evidence>
<dbReference type="EMBL" id="FOOT01000001">
    <property type="protein sequence ID" value="SFG03845.1"/>
    <property type="molecule type" value="Genomic_DNA"/>
</dbReference>
<sequence>MQEHSMFERLPFRSQAEVIARDGVVLAQRKYNQWLVTLYAVNNTFVELWAGEEVQVYSTFKRSANAATILEPYVEGVDVRDGLSLL</sequence>
<organism evidence="1 2">
    <name type="scientific">Pontibacter chinhatensis</name>
    <dbReference type="NCBI Taxonomy" id="1436961"/>
    <lineage>
        <taxon>Bacteria</taxon>
        <taxon>Pseudomonadati</taxon>
        <taxon>Bacteroidota</taxon>
        <taxon>Cytophagia</taxon>
        <taxon>Cytophagales</taxon>
        <taxon>Hymenobacteraceae</taxon>
        <taxon>Pontibacter</taxon>
    </lineage>
</organism>